<dbReference type="Proteomes" id="UP000177370">
    <property type="component" value="Unassembled WGS sequence"/>
</dbReference>
<dbReference type="Pfam" id="PF04221">
    <property type="entry name" value="RelB"/>
    <property type="match status" value="1"/>
</dbReference>
<dbReference type="GO" id="GO:0044010">
    <property type="term" value="P:single-species biofilm formation"/>
    <property type="evidence" value="ECO:0007669"/>
    <property type="project" value="InterPro"/>
</dbReference>
<evidence type="ECO:0000313" key="4">
    <source>
        <dbReference type="Proteomes" id="UP000177370"/>
    </source>
</evidence>
<dbReference type="GO" id="GO:0000987">
    <property type="term" value="F:cis-regulatory region sequence-specific DNA binding"/>
    <property type="evidence" value="ECO:0007669"/>
    <property type="project" value="InterPro"/>
</dbReference>
<name>A0A1F6V891_9BACT</name>
<reference evidence="3 4" key="1">
    <citation type="journal article" date="2016" name="Nat. Commun.">
        <title>Thousands of microbial genomes shed light on interconnected biogeochemical processes in an aquifer system.</title>
        <authorList>
            <person name="Anantharaman K."/>
            <person name="Brown C.T."/>
            <person name="Hug L.A."/>
            <person name="Sharon I."/>
            <person name="Castelle C.J."/>
            <person name="Probst A.J."/>
            <person name="Thomas B.C."/>
            <person name="Singh A."/>
            <person name="Wilkins M.J."/>
            <person name="Karaoz U."/>
            <person name="Brodie E.L."/>
            <person name="Williams K.H."/>
            <person name="Hubbard S.S."/>
            <person name="Banfield J.F."/>
        </authorList>
    </citation>
    <scope>NUCLEOTIDE SEQUENCE [LARGE SCALE GENOMIC DNA]</scope>
</reference>
<dbReference type="PIRSF" id="PIRSF003108">
    <property type="entry name" value="DinJ"/>
    <property type="match status" value="1"/>
</dbReference>
<protein>
    <recommendedName>
        <fullName evidence="5">Damage-inducible protein J</fullName>
    </recommendedName>
</protein>
<dbReference type="InterPro" id="IPR026262">
    <property type="entry name" value="DinJ"/>
</dbReference>
<dbReference type="EMBL" id="MFTP01000013">
    <property type="protein sequence ID" value="OGI65724.1"/>
    <property type="molecule type" value="Genomic_DNA"/>
</dbReference>
<evidence type="ECO:0000256" key="2">
    <source>
        <dbReference type="ARBA" id="ARBA00022649"/>
    </source>
</evidence>
<comment type="caution">
    <text evidence="3">The sequence shown here is derived from an EMBL/GenBank/DDBJ whole genome shotgun (WGS) entry which is preliminary data.</text>
</comment>
<evidence type="ECO:0000313" key="3">
    <source>
        <dbReference type="EMBL" id="OGI65724.1"/>
    </source>
</evidence>
<proteinExistence type="inferred from homology"/>
<dbReference type="AlphaFoldDB" id="A0A1F6V891"/>
<dbReference type="PANTHER" id="PTHR38781">
    <property type="entry name" value="ANTITOXIN DINJ-RELATED"/>
    <property type="match status" value="1"/>
</dbReference>
<dbReference type="GO" id="GO:0006351">
    <property type="term" value="P:DNA-templated transcription"/>
    <property type="evidence" value="ECO:0007669"/>
    <property type="project" value="TreeGrafter"/>
</dbReference>
<accession>A0A1F6V891</accession>
<keyword evidence="2" id="KW-1277">Toxin-antitoxin system</keyword>
<dbReference type="NCBIfam" id="TIGR02384">
    <property type="entry name" value="RelB_DinJ"/>
    <property type="match status" value="1"/>
</dbReference>
<dbReference type="GO" id="GO:0006355">
    <property type="term" value="P:regulation of DNA-templated transcription"/>
    <property type="evidence" value="ECO:0007669"/>
    <property type="project" value="InterPro"/>
</dbReference>
<gene>
    <name evidence="3" type="ORF">A2647_02450</name>
</gene>
<dbReference type="Gene3D" id="1.10.1220.10">
    <property type="entry name" value="Met repressor-like"/>
    <property type="match status" value="1"/>
</dbReference>
<dbReference type="InterPro" id="IPR013321">
    <property type="entry name" value="Arc_rbn_hlx_hlx"/>
</dbReference>
<dbReference type="PANTHER" id="PTHR38781:SF1">
    <property type="entry name" value="ANTITOXIN DINJ-RELATED"/>
    <property type="match status" value="1"/>
</dbReference>
<evidence type="ECO:0000256" key="1">
    <source>
        <dbReference type="ARBA" id="ARBA00010562"/>
    </source>
</evidence>
<comment type="similarity">
    <text evidence="1">Belongs to the RelB/DinJ antitoxin family.</text>
</comment>
<organism evidence="3 4">
    <name type="scientific">Candidatus Nomurabacteria bacterium RIFCSPHIGHO2_01_FULL_40_24b</name>
    <dbReference type="NCBI Taxonomy" id="1801739"/>
    <lineage>
        <taxon>Bacteria</taxon>
        <taxon>Candidatus Nomuraibacteriota</taxon>
    </lineage>
</organism>
<evidence type="ECO:0008006" key="5">
    <source>
        <dbReference type="Google" id="ProtNLM"/>
    </source>
</evidence>
<dbReference type="InterPro" id="IPR007337">
    <property type="entry name" value="RelB/DinJ"/>
</dbReference>
<sequence>MSQTVINFKIDKKLKADAKEVLDEMGLNFSIVMNAYLKKLISEKRIEFTVEEKPNARLRKAIKDSEKMIKSGKYKVYKTNEDFEKYLLS</sequence>
<dbReference type="GO" id="GO:0015643">
    <property type="term" value="F:toxic substance binding"/>
    <property type="evidence" value="ECO:0007669"/>
    <property type="project" value="InterPro"/>
</dbReference>